<keyword evidence="2 4" id="KW-0012">Acyltransferase</keyword>
<sequence length="143" mass="16827">MIREAEARDRDQLYRLYKSLVPNSKRMQVLEKQIETIRHDPNNLLLVYEEKGIIIGTLTLNICLQALHGMRPYGIIENIVVDEMHRSRGVGSELLQYVEEYCRSLNCRKIMLLSHSSRIEAHRFFEREGFNGTISRGFKKYLN</sequence>
<dbReference type="InterPro" id="IPR016181">
    <property type="entry name" value="Acyl_CoA_acyltransferase"/>
</dbReference>
<comment type="caution">
    <text evidence="4">The sequence shown here is derived from an EMBL/GenBank/DDBJ whole genome shotgun (WGS) entry which is preliminary data.</text>
</comment>
<dbReference type="SUPFAM" id="SSF55729">
    <property type="entry name" value="Acyl-CoA N-acyltransferases (Nat)"/>
    <property type="match status" value="1"/>
</dbReference>
<keyword evidence="1 4" id="KW-0808">Transferase</keyword>
<accession>A0ABW1IPE0</accession>
<dbReference type="CDD" id="cd04301">
    <property type="entry name" value="NAT_SF"/>
    <property type="match status" value="1"/>
</dbReference>
<dbReference type="Proteomes" id="UP001596250">
    <property type="component" value="Unassembled WGS sequence"/>
</dbReference>
<dbReference type="InterPro" id="IPR000182">
    <property type="entry name" value="GNAT_dom"/>
</dbReference>
<evidence type="ECO:0000256" key="2">
    <source>
        <dbReference type="ARBA" id="ARBA00023315"/>
    </source>
</evidence>
<name>A0ABW1IPE0_9BACL</name>
<proteinExistence type="predicted"/>
<dbReference type="Pfam" id="PF00583">
    <property type="entry name" value="Acetyltransf_1"/>
    <property type="match status" value="1"/>
</dbReference>
<dbReference type="PROSITE" id="PS51186">
    <property type="entry name" value="GNAT"/>
    <property type="match status" value="1"/>
</dbReference>
<dbReference type="PANTHER" id="PTHR43877:SF1">
    <property type="entry name" value="ACETYLTRANSFERASE"/>
    <property type="match status" value="1"/>
</dbReference>
<dbReference type="Gene3D" id="3.40.630.30">
    <property type="match status" value="1"/>
</dbReference>
<dbReference type="PANTHER" id="PTHR43877">
    <property type="entry name" value="AMINOALKYLPHOSPHONATE N-ACETYLTRANSFERASE-RELATED-RELATED"/>
    <property type="match status" value="1"/>
</dbReference>
<evidence type="ECO:0000259" key="3">
    <source>
        <dbReference type="PROSITE" id="PS51186"/>
    </source>
</evidence>
<dbReference type="RefSeq" id="WP_379894184.1">
    <property type="nucleotide sequence ID" value="NZ_CBCSCT010000066.1"/>
</dbReference>
<feature type="domain" description="N-acetyltransferase" evidence="3">
    <location>
        <begin position="1"/>
        <end position="143"/>
    </location>
</feature>
<dbReference type="EC" id="2.3.-.-" evidence="4"/>
<evidence type="ECO:0000256" key="1">
    <source>
        <dbReference type="ARBA" id="ARBA00022679"/>
    </source>
</evidence>
<dbReference type="EMBL" id="JBHSQV010000140">
    <property type="protein sequence ID" value="MFC5986874.1"/>
    <property type="molecule type" value="Genomic_DNA"/>
</dbReference>
<evidence type="ECO:0000313" key="5">
    <source>
        <dbReference type="Proteomes" id="UP001596250"/>
    </source>
</evidence>
<dbReference type="InterPro" id="IPR050832">
    <property type="entry name" value="Bact_Acetyltransf"/>
</dbReference>
<evidence type="ECO:0000313" key="4">
    <source>
        <dbReference type="EMBL" id="MFC5986874.1"/>
    </source>
</evidence>
<protein>
    <submittedName>
        <fullName evidence="4">GNAT family N-acetyltransferase</fullName>
        <ecNumber evidence="4">2.3.-.-</ecNumber>
    </submittedName>
</protein>
<gene>
    <name evidence="4" type="ORF">ACFPXP_10640</name>
</gene>
<keyword evidence="5" id="KW-1185">Reference proteome</keyword>
<organism evidence="4 5">
    <name type="scientific">Marinicrinis lubricantis</name>
    <dbReference type="NCBI Taxonomy" id="2086470"/>
    <lineage>
        <taxon>Bacteria</taxon>
        <taxon>Bacillati</taxon>
        <taxon>Bacillota</taxon>
        <taxon>Bacilli</taxon>
        <taxon>Bacillales</taxon>
        <taxon>Paenibacillaceae</taxon>
    </lineage>
</organism>
<dbReference type="GO" id="GO:0016746">
    <property type="term" value="F:acyltransferase activity"/>
    <property type="evidence" value="ECO:0007669"/>
    <property type="project" value="UniProtKB-KW"/>
</dbReference>
<reference evidence="5" key="1">
    <citation type="journal article" date="2019" name="Int. J. Syst. Evol. Microbiol.">
        <title>The Global Catalogue of Microorganisms (GCM) 10K type strain sequencing project: providing services to taxonomists for standard genome sequencing and annotation.</title>
        <authorList>
            <consortium name="The Broad Institute Genomics Platform"/>
            <consortium name="The Broad Institute Genome Sequencing Center for Infectious Disease"/>
            <person name="Wu L."/>
            <person name="Ma J."/>
        </authorList>
    </citation>
    <scope>NUCLEOTIDE SEQUENCE [LARGE SCALE GENOMIC DNA]</scope>
    <source>
        <strain evidence="5">CCM 8749</strain>
    </source>
</reference>